<reference evidence="2 3" key="1">
    <citation type="submission" date="2019-03" db="EMBL/GenBank/DDBJ databases">
        <title>Genomic Encyclopedia of Archaeal and Bacterial Type Strains, Phase II (KMG-II): from individual species to whole genera.</title>
        <authorList>
            <person name="Goeker M."/>
        </authorList>
    </citation>
    <scope>NUCLEOTIDE SEQUENCE [LARGE SCALE GENOMIC DNA]</scope>
    <source>
        <strain evidence="2 3">DSM 19035</strain>
    </source>
</reference>
<organism evidence="2 3">
    <name type="scientific">Pedobacter metabolipauper</name>
    <dbReference type="NCBI Taxonomy" id="425513"/>
    <lineage>
        <taxon>Bacteria</taxon>
        <taxon>Pseudomonadati</taxon>
        <taxon>Bacteroidota</taxon>
        <taxon>Sphingobacteriia</taxon>
        <taxon>Sphingobacteriales</taxon>
        <taxon>Sphingobacteriaceae</taxon>
        <taxon>Pedobacter</taxon>
    </lineage>
</organism>
<dbReference type="InterPro" id="IPR001173">
    <property type="entry name" value="Glyco_trans_2-like"/>
</dbReference>
<gene>
    <name evidence="2" type="ORF">ATK78_2103</name>
</gene>
<dbReference type="Gene3D" id="3.90.550.10">
    <property type="entry name" value="Spore Coat Polysaccharide Biosynthesis Protein SpsA, Chain A"/>
    <property type="match status" value="1"/>
</dbReference>
<evidence type="ECO:0000313" key="3">
    <source>
        <dbReference type="Proteomes" id="UP000295620"/>
    </source>
</evidence>
<dbReference type="AlphaFoldDB" id="A0A4R6SZ24"/>
<keyword evidence="2" id="KW-0808">Transferase</keyword>
<dbReference type="InterPro" id="IPR029044">
    <property type="entry name" value="Nucleotide-diphossugar_trans"/>
</dbReference>
<proteinExistence type="predicted"/>
<accession>A0A4R6SZ24</accession>
<name>A0A4R6SZ24_9SPHI</name>
<evidence type="ECO:0000313" key="2">
    <source>
        <dbReference type="EMBL" id="TDQ09944.1"/>
    </source>
</evidence>
<dbReference type="RefSeq" id="WP_133575991.1">
    <property type="nucleotide sequence ID" value="NZ_SNYC01000004.1"/>
</dbReference>
<dbReference type="PANTHER" id="PTHR22916:SF3">
    <property type="entry name" value="UDP-GLCNAC:BETAGAL BETA-1,3-N-ACETYLGLUCOSAMINYLTRANSFERASE-LIKE PROTEIN 1"/>
    <property type="match status" value="1"/>
</dbReference>
<dbReference type="SUPFAM" id="SSF53448">
    <property type="entry name" value="Nucleotide-diphospho-sugar transferases"/>
    <property type="match status" value="1"/>
</dbReference>
<dbReference type="Proteomes" id="UP000295620">
    <property type="component" value="Unassembled WGS sequence"/>
</dbReference>
<keyword evidence="3" id="KW-1185">Reference proteome</keyword>
<sequence>MPVKLTIGLPFYNNEKTLKKAIHSILLQTYDLWELILIDDGSTDHSLSIAKSIAEHDSRITLISDGKNRGLVNRLNQIIDLARGEYIARMDSDDIMMPDRLEKQMLLLTSDPEIDVTDSCIYIIDDEDNPYGKRCKKLNGSSSKKTALKGSILYHPTVIAKASWYKNNKYAEGFLRSEDYELWCRAFQHTKFIRIDEPLLLYREGMIDIGNYNQSMRSARKILKAYGPGTISTFEMAVEISKTYFKYAAYNFMGMFGKQNLLSATRNSSITEDQKRMIRAVIHRITDFKQITS</sequence>
<feature type="domain" description="Glycosyltransferase 2-like" evidence="1">
    <location>
        <begin position="7"/>
        <end position="135"/>
    </location>
</feature>
<dbReference type="CDD" id="cd00761">
    <property type="entry name" value="Glyco_tranf_GTA_type"/>
    <property type="match status" value="1"/>
</dbReference>
<evidence type="ECO:0000259" key="1">
    <source>
        <dbReference type="Pfam" id="PF00535"/>
    </source>
</evidence>
<comment type="caution">
    <text evidence="2">The sequence shown here is derived from an EMBL/GenBank/DDBJ whole genome shotgun (WGS) entry which is preliminary data.</text>
</comment>
<dbReference type="EMBL" id="SNYC01000004">
    <property type="protein sequence ID" value="TDQ09944.1"/>
    <property type="molecule type" value="Genomic_DNA"/>
</dbReference>
<dbReference type="PANTHER" id="PTHR22916">
    <property type="entry name" value="GLYCOSYLTRANSFERASE"/>
    <property type="match status" value="1"/>
</dbReference>
<dbReference type="GO" id="GO:0016758">
    <property type="term" value="F:hexosyltransferase activity"/>
    <property type="evidence" value="ECO:0007669"/>
    <property type="project" value="UniProtKB-ARBA"/>
</dbReference>
<protein>
    <submittedName>
        <fullName evidence="2">Glycosyltransferase involved in cell wall biosynthesis</fullName>
    </submittedName>
</protein>
<dbReference type="Pfam" id="PF00535">
    <property type="entry name" value="Glycos_transf_2"/>
    <property type="match status" value="1"/>
</dbReference>
<dbReference type="OrthoDB" id="6638511at2"/>